<evidence type="ECO:0000313" key="1">
    <source>
        <dbReference type="EMBL" id="EKC36250.1"/>
    </source>
</evidence>
<sequence length="102" mass="11264">MWCSLFQVFSDGKAMIKLCLKEKLSTLYRFSANQQISQASNSHISGQTGACLAEIAGLLTRVLTELESMIVQVLSALRSNQLEVPKFRPRVFCAVVSSNPKV</sequence>
<dbReference type="InParanoid" id="K1R4V8"/>
<dbReference type="AlphaFoldDB" id="K1R4V8"/>
<protein>
    <submittedName>
        <fullName evidence="1">Uncharacterized protein</fullName>
    </submittedName>
</protein>
<gene>
    <name evidence="1" type="ORF">CGI_10024177</name>
</gene>
<reference evidence="1" key="1">
    <citation type="journal article" date="2012" name="Nature">
        <title>The oyster genome reveals stress adaptation and complexity of shell formation.</title>
        <authorList>
            <person name="Zhang G."/>
            <person name="Fang X."/>
            <person name="Guo X."/>
            <person name="Li L."/>
            <person name="Luo R."/>
            <person name="Xu F."/>
            <person name="Yang P."/>
            <person name="Zhang L."/>
            <person name="Wang X."/>
            <person name="Qi H."/>
            <person name="Xiong Z."/>
            <person name="Que H."/>
            <person name="Xie Y."/>
            <person name="Holland P.W."/>
            <person name="Paps J."/>
            <person name="Zhu Y."/>
            <person name="Wu F."/>
            <person name="Chen Y."/>
            <person name="Wang J."/>
            <person name="Peng C."/>
            <person name="Meng J."/>
            <person name="Yang L."/>
            <person name="Liu J."/>
            <person name="Wen B."/>
            <person name="Zhang N."/>
            <person name="Huang Z."/>
            <person name="Zhu Q."/>
            <person name="Feng Y."/>
            <person name="Mount A."/>
            <person name="Hedgecock D."/>
            <person name="Xu Z."/>
            <person name="Liu Y."/>
            <person name="Domazet-Loso T."/>
            <person name="Du Y."/>
            <person name="Sun X."/>
            <person name="Zhang S."/>
            <person name="Liu B."/>
            <person name="Cheng P."/>
            <person name="Jiang X."/>
            <person name="Li J."/>
            <person name="Fan D."/>
            <person name="Wang W."/>
            <person name="Fu W."/>
            <person name="Wang T."/>
            <person name="Wang B."/>
            <person name="Zhang J."/>
            <person name="Peng Z."/>
            <person name="Li Y."/>
            <person name="Li N."/>
            <person name="Wang J."/>
            <person name="Chen M."/>
            <person name="He Y."/>
            <person name="Tan F."/>
            <person name="Song X."/>
            <person name="Zheng Q."/>
            <person name="Huang R."/>
            <person name="Yang H."/>
            <person name="Du X."/>
            <person name="Chen L."/>
            <person name="Yang M."/>
            <person name="Gaffney P.M."/>
            <person name="Wang S."/>
            <person name="Luo L."/>
            <person name="She Z."/>
            <person name="Ming Y."/>
            <person name="Huang W."/>
            <person name="Zhang S."/>
            <person name="Huang B."/>
            <person name="Zhang Y."/>
            <person name="Qu T."/>
            <person name="Ni P."/>
            <person name="Miao G."/>
            <person name="Wang J."/>
            <person name="Wang Q."/>
            <person name="Steinberg C.E."/>
            <person name="Wang H."/>
            <person name="Li N."/>
            <person name="Qian L."/>
            <person name="Zhang G."/>
            <person name="Li Y."/>
            <person name="Yang H."/>
            <person name="Liu X."/>
            <person name="Wang J."/>
            <person name="Yin Y."/>
            <person name="Wang J."/>
        </authorList>
    </citation>
    <scope>NUCLEOTIDE SEQUENCE [LARGE SCALE GENOMIC DNA]</scope>
    <source>
        <strain evidence="1">05x7-T-G4-1.051#20</strain>
    </source>
</reference>
<accession>K1R4V8</accession>
<name>K1R4V8_MAGGI</name>
<dbReference type="HOGENOM" id="CLU_2280128_0_0_1"/>
<dbReference type="EMBL" id="JH817566">
    <property type="protein sequence ID" value="EKC36250.1"/>
    <property type="molecule type" value="Genomic_DNA"/>
</dbReference>
<proteinExistence type="predicted"/>
<organism evidence="1">
    <name type="scientific">Magallana gigas</name>
    <name type="common">Pacific oyster</name>
    <name type="synonym">Crassostrea gigas</name>
    <dbReference type="NCBI Taxonomy" id="29159"/>
    <lineage>
        <taxon>Eukaryota</taxon>
        <taxon>Metazoa</taxon>
        <taxon>Spiralia</taxon>
        <taxon>Lophotrochozoa</taxon>
        <taxon>Mollusca</taxon>
        <taxon>Bivalvia</taxon>
        <taxon>Autobranchia</taxon>
        <taxon>Pteriomorphia</taxon>
        <taxon>Ostreida</taxon>
        <taxon>Ostreoidea</taxon>
        <taxon>Ostreidae</taxon>
        <taxon>Magallana</taxon>
    </lineage>
</organism>